<evidence type="ECO:0000313" key="2">
    <source>
        <dbReference type="Proteomes" id="UP000219369"/>
    </source>
</evidence>
<dbReference type="AlphaFoldDB" id="A0A2H3SRR3"/>
<name>A0A2H3SRR3_FUSOX</name>
<gene>
    <name evidence="1" type="ORF">FRV6_03379</name>
</gene>
<evidence type="ECO:0000313" key="1">
    <source>
        <dbReference type="EMBL" id="SCO79166.1"/>
    </source>
</evidence>
<reference evidence="2" key="1">
    <citation type="submission" date="2016-09" db="EMBL/GenBank/DDBJ databases">
        <authorList>
            <person name="Guldener U."/>
        </authorList>
    </citation>
    <scope>NUCLEOTIDE SEQUENCE [LARGE SCALE GENOMIC DNA]</scope>
    <source>
        <strain evidence="2">V64-1</strain>
    </source>
</reference>
<dbReference type="Proteomes" id="UP000219369">
    <property type="component" value="Unassembled WGS sequence"/>
</dbReference>
<organism evidence="1 2">
    <name type="scientific">Fusarium oxysporum</name>
    <name type="common">Fusarium vascular wilt</name>
    <dbReference type="NCBI Taxonomy" id="5507"/>
    <lineage>
        <taxon>Eukaryota</taxon>
        <taxon>Fungi</taxon>
        <taxon>Dikarya</taxon>
        <taxon>Ascomycota</taxon>
        <taxon>Pezizomycotina</taxon>
        <taxon>Sordariomycetes</taxon>
        <taxon>Hypocreomycetidae</taxon>
        <taxon>Hypocreales</taxon>
        <taxon>Nectriaceae</taxon>
        <taxon>Fusarium</taxon>
        <taxon>Fusarium oxysporum species complex</taxon>
    </lineage>
</organism>
<sequence length="61" mass="6672">MASSVRLEDERARSEQSLLDVLDVLDVEGRIDLMGAMYQAPPPVGTASSWLAEVVINQELV</sequence>
<proteinExistence type="predicted"/>
<accession>A0A2H3SRR3</accession>
<protein>
    <submittedName>
        <fullName evidence="1">Uncharacterized protein</fullName>
    </submittedName>
</protein>
<dbReference type="EMBL" id="FMJY01000002">
    <property type="protein sequence ID" value="SCO79166.1"/>
    <property type="molecule type" value="Genomic_DNA"/>
</dbReference>